<dbReference type="InterPro" id="IPR021213">
    <property type="entry name" value="DUF2567"/>
</dbReference>
<keyword evidence="2" id="KW-1133">Transmembrane helix</keyword>
<evidence type="ECO:0000256" key="1">
    <source>
        <dbReference type="SAM" id="MobiDB-lite"/>
    </source>
</evidence>
<evidence type="ECO:0000313" key="4">
    <source>
        <dbReference type="Proteomes" id="UP000193317"/>
    </source>
</evidence>
<proteinExistence type="predicted"/>
<comment type="caution">
    <text evidence="3">The sequence shown here is derived from an EMBL/GenBank/DDBJ whole genome shotgun (WGS) entry which is preliminary data.</text>
</comment>
<sequence>MRTVGPPDPAEPTAPAAPDGIPSTAPTRMILAVVLGLSASGVLVGVLWAWIAPSIHAVVAIARSGERVHEYLGSESQNFFVAPFLLLGLLGVVAVVASVLAWQWREHRGPGMVAGLAIGSAGAALVAAAVGALLVRLHYGALNFDTVTLASGDHSLTYVRQAPPVFFARGPLQIAATLMSPAAAASLVYALLAAGSARDDLGAYPGDEPPATVLTENSGAPEASVS</sequence>
<gene>
    <name evidence="3" type="ORF">AWC27_12720</name>
</gene>
<dbReference type="Proteomes" id="UP000193317">
    <property type="component" value="Unassembled WGS sequence"/>
</dbReference>
<keyword evidence="4" id="KW-1185">Reference proteome</keyword>
<feature type="transmembrane region" description="Helical" evidence="2">
    <location>
        <begin position="79"/>
        <end position="101"/>
    </location>
</feature>
<feature type="transmembrane region" description="Helical" evidence="2">
    <location>
        <begin position="30"/>
        <end position="51"/>
    </location>
</feature>
<feature type="region of interest" description="Disordered" evidence="1">
    <location>
        <begin position="1"/>
        <end position="21"/>
    </location>
</feature>
<keyword evidence="2" id="KW-0812">Transmembrane</keyword>
<evidence type="ECO:0008006" key="5">
    <source>
        <dbReference type="Google" id="ProtNLM"/>
    </source>
</evidence>
<organism evidence="3 4">
    <name type="scientific">Mycobacterium szulgai</name>
    <dbReference type="NCBI Taxonomy" id="1787"/>
    <lineage>
        <taxon>Bacteria</taxon>
        <taxon>Bacillati</taxon>
        <taxon>Actinomycetota</taxon>
        <taxon>Actinomycetes</taxon>
        <taxon>Mycobacteriales</taxon>
        <taxon>Mycobacteriaceae</taxon>
        <taxon>Mycobacterium</taxon>
    </lineage>
</organism>
<evidence type="ECO:0000313" key="3">
    <source>
        <dbReference type="EMBL" id="ORW89806.1"/>
    </source>
</evidence>
<feature type="compositionally biased region" description="Pro residues" evidence="1">
    <location>
        <begin position="1"/>
        <end position="12"/>
    </location>
</feature>
<dbReference type="Pfam" id="PF10821">
    <property type="entry name" value="DUF2567"/>
    <property type="match status" value="1"/>
</dbReference>
<feature type="transmembrane region" description="Helical" evidence="2">
    <location>
        <begin position="172"/>
        <end position="192"/>
    </location>
</feature>
<reference evidence="3 4" key="1">
    <citation type="submission" date="2016-01" db="EMBL/GenBank/DDBJ databases">
        <title>The new phylogeny of the genus Mycobacterium.</title>
        <authorList>
            <person name="Tarcisio F."/>
            <person name="Conor M."/>
            <person name="Antonella G."/>
            <person name="Elisabetta G."/>
            <person name="Giulia F.S."/>
            <person name="Sara T."/>
            <person name="Anna F."/>
            <person name="Clotilde B."/>
            <person name="Roberto B."/>
            <person name="Veronica D.S."/>
            <person name="Fabio R."/>
            <person name="Monica P."/>
            <person name="Olivier J."/>
            <person name="Enrico T."/>
            <person name="Nicola S."/>
        </authorList>
    </citation>
    <scope>NUCLEOTIDE SEQUENCE [LARGE SCALE GENOMIC DNA]</scope>
    <source>
        <strain evidence="3 4">DSM 44166</strain>
    </source>
</reference>
<dbReference type="EMBL" id="LQPW01000167">
    <property type="protein sequence ID" value="ORW89806.1"/>
    <property type="molecule type" value="Genomic_DNA"/>
</dbReference>
<dbReference type="AlphaFoldDB" id="A0A1X2DNR1"/>
<feature type="region of interest" description="Disordered" evidence="1">
    <location>
        <begin position="203"/>
        <end position="226"/>
    </location>
</feature>
<name>A0A1X2DNR1_MYCSZ</name>
<feature type="transmembrane region" description="Helical" evidence="2">
    <location>
        <begin position="113"/>
        <end position="135"/>
    </location>
</feature>
<evidence type="ECO:0000256" key="2">
    <source>
        <dbReference type="SAM" id="Phobius"/>
    </source>
</evidence>
<accession>A0A1X2DNR1</accession>
<keyword evidence="2" id="KW-0472">Membrane</keyword>
<protein>
    <recommendedName>
        <fullName evidence="5">DUF2567 domain-containing protein</fullName>
    </recommendedName>
</protein>